<evidence type="ECO:0000256" key="2">
    <source>
        <dbReference type="ARBA" id="ARBA00022692"/>
    </source>
</evidence>
<dbReference type="SUPFAM" id="SSF103481">
    <property type="entry name" value="Multidrug resistance efflux transporter EmrE"/>
    <property type="match status" value="1"/>
</dbReference>
<evidence type="ECO:0000313" key="6">
    <source>
        <dbReference type="EMBL" id="ORC88147.1"/>
    </source>
</evidence>
<proteinExistence type="predicted"/>
<dbReference type="InterPro" id="IPR007271">
    <property type="entry name" value="Nuc_sug_transpt"/>
</dbReference>
<evidence type="ECO:0000313" key="7">
    <source>
        <dbReference type="Proteomes" id="UP000192257"/>
    </source>
</evidence>
<feature type="transmembrane region" description="Helical" evidence="5">
    <location>
        <begin position="139"/>
        <end position="157"/>
    </location>
</feature>
<feature type="transmembrane region" description="Helical" evidence="5">
    <location>
        <begin position="223"/>
        <end position="243"/>
    </location>
</feature>
<keyword evidence="7" id="KW-1185">Reference proteome</keyword>
<dbReference type="EMBL" id="NBCO01000018">
    <property type="protein sequence ID" value="ORC88147.1"/>
    <property type="molecule type" value="Genomic_DNA"/>
</dbReference>
<keyword evidence="6" id="KW-0762">Sugar transport</keyword>
<dbReference type="AlphaFoldDB" id="A0A1X0NTU7"/>
<dbReference type="PANTHER" id="PTHR10231">
    <property type="entry name" value="NUCLEOTIDE-SUGAR TRANSMEMBRANE TRANSPORTER"/>
    <property type="match status" value="1"/>
</dbReference>
<protein>
    <submittedName>
        <fullName evidence="6">Putative nucleotide sugar transporter</fullName>
    </submittedName>
</protein>
<feature type="transmembrane region" description="Helical" evidence="5">
    <location>
        <begin position="198"/>
        <end position="217"/>
    </location>
</feature>
<gene>
    <name evidence="6" type="ORF">TM35_000182040</name>
</gene>
<accession>A0A1X0NTU7</accession>
<evidence type="ECO:0000256" key="3">
    <source>
        <dbReference type="ARBA" id="ARBA00022989"/>
    </source>
</evidence>
<dbReference type="OrthoDB" id="419167at2759"/>
<feature type="transmembrane region" description="Helical" evidence="5">
    <location>
        <begin position="342"/>
        <end position="359"/>
    </location>
</feature>
<dbReference type="Proteomes" id="UP000192257">
    <property type="component" value="Unassembled WGS sequence"/>
</dbReference>
<comment type="caution">
    <text evidence="6">The sequence shown here is derived from an EMBL/GenBank/DDBJ whole genome shotgun (WGS) entry which is preliminary data.</text>
</comment>
<organism evidence="6 7">
    <name type="scientific">Trypanosoma theileri</name>
    <dbReference type="NCBI Taxonomy" id="67003"/>
    <lineage>
        <taxon>Eukaryota</taxon>
        <taxon>Discoba</taxon>
        <taxon>Euglenozoa</taxon>
        <taxon>Kinetoplastea</taxon>
        <taxon>Metakinetoplastina</taxon>
        <taxon>Trypanosomatida</taxon>
        <taxon>Trypanosomatidae</taxon>
        <taxon>Trypanosoma</taxon>
    </lineage>
</organism>
<evidence type="ECO:0000256" key="5">
    <source>
        <dbReference type="SAM" id="Phobius"/>
    </source>
</evidence>
<keyword evidence="6" id="KW-0813">Transport</keyword>
<keyword evidence="2 5" id="KW-0812">Transmembrane</keyword>
<evidence type="ECO:0000256" key="4">
    <source>
        <dbReference type="ARBA" id="ARBA00023136"/>
    </source>
</evidence>
<dbReference type="RefSeq" id="XP_028882213.1">
    <property type="nucleotide sequence ID" value="XM_029026517.1"/>
</dbReference>
<feature type="transmembrane region" description="Helical" evidence="5">
    <location>
        <begin position="255"/>
        <end position="274"/>
    </location>
</feature>
<dbReference type="GO" id="GO:0000139">
    <property type="term" value="C:Golgi membrane"/>
    <property type="evidence" value="ECO:0007669"/>
    <property type="project" value="InterPro"/>
</dbReference>
<feature type="transmembrane region" description="Helical" evidence="5">
    <location>
        <begin position="289"/>
        <end position="309"/>
    </location>
</feature>
<dbReference type="GeneID" id="39986297"/>
<feature type="transmembrane region" description="Helical" evidence="5">
    <location>
        <begin position="55"/>
        <end position="76"/>
    </location>
</feature>
<reference evidence="6 7" key="1">
    <citation type="submission" date="2017-03" db="EMBL/GenBank/DDBJ databases">
        <title>An alternative strategy for trypanosome survival in the mammalian bloodstream revealed through genome and transcriptome analysis of the ubiquitous bovine parasite Trypanosoma (Megatrypanum) theileri.</title>
        <authorList>
            <person name="Kelly S."/>
            <person name="Ivens A."/>
            <person name="Mott A."/>
            <person name="O'Neill E."/>
            <person name="Emms D."/>
            <person name="Macleod O."/>
            <person name="Voorheis P."/>
            <person name="Matthews J."/>
            <person name="Matthews K."/>
            <person name="Carrington M."/>
        </authorList>
    </citation>
    <scope>NUCLEOTIDE SEQUENCE [LARGE SCALE GENOMIC DNA]</scope>
    <source>
        <strain evidence="6">Edinburgh</strain>
    </source>
</reference>
<dbReference type="GO" id="GO:0015165">
    <property type="term" value="F:pyrimidine nucleotide-sugar transmembrane transporter activity"/>
    <property type="evidence" value="ECO:0007669"/>
    <property type="project" value="InterPro"/>
</dbReference>
<name>A0A1X0NTU7_9TRYP</name>
<comment type="subcellular location">
    <subcellularLocation>
        <location evidence="1">Membrane</location>
        <topology evidence="1">Multi-pass membrane protein</topology>
    </subcellularLocation>
</comment>
<dbReference type="VEuPathDB" id="TriTrypDB:TM35_000182040"/>
<keyword evidence="4 5" id="KW-0472">Membrane</keyword>
<keyword evidence="3 5" id="KW-1133">Transmembrane helix</keyword>
<feature type="transmembrane region" description="Helical" evidence="5">
    <location>
        <begin position="316"/>
        <end position="336"/>
    </location>
</feature>
<sequence length="379" mass="42821">MSLLYTTHVPIEVHELDGKKNEDPQEEVVAITPTGTPPASATAGALTPVENSQSFGISLSLILSSMYIGTSIALFLTIRYSKKLEREGFLSYNSTGIVMAIEITKIMVSVALKYAEDGDFLFYSVTFGRERRELWRMSMVYVIPALLYALYNNLTYINLHYFDPGTVQMFMQTRVLFTGFLFATVLQRALSLRQWISLGILTIGLIVKYISPTLMMLMNVRVLAILLQAFFSSLAGVYNELALKREAYLSIHQQNFFMYLYGILFNLLLGLLVAPQEYMQLHLLYHPHIIFIPIIFMGALNGLTAAFILKFINVIVKAFASAVEVVLMAVVASLVLDESFTQQDFVAAVFVMVSVYLYYTKGCGSERVEKQKRKIRRMV</sequence>
<evidence type="ECO:0000256" key="1">
    <source>
        <dbReference type="ARBA" id="ARBA00004141"/>
    </source>
</evidence>
<dbReference type="Pfam" id="PF04142">
    <property type="entry name" value="Nuc_sug_transp"/>
    <property type="match status" value="1"/>
</dbReference>
<dbReference type="InterPro" id="IPR037185">
    <property type="entry name" value="EmrE-like"/>
</dbReference>